<dbReference type="AlphaFoldDB" id="A0A2N8PHV6"/>
<protein>
    <submittedName>
        <fullName evidence="1">Uncharacterized protein</fullName>
    </submittedName>
</protein>
<comment type="caution">
    <text evidence="1">The sequence shown here is derived from an EMBL/GenBank/DDBJ whole genome shotgun (WGS) entry which is preliminary data.</text>
</comment>
<proteinExistence type="predicted"/>
<gene>
    <name evidence="1" type="ORF">AOB60_07200</name>
</gene>
<organism evidence="1 2">
    <name type="scientific">Streptomyces noursei</name>
    <name type="common">Streptomyces albulus</name>
    <dbReference type="NCBI Taxonomy" id="1971"/>
    <lineage>
        <taxon>Bacteria</taxon>
        <taxon>Bacillati</taxon>
        <taxon>Actinomycetota</taxon>
        <taxon>Actinomycetes</taxon>
        <taxon>Kitasatosporales</taxon>
        <taxon>Streptomycetaceae</taxon>
        <taxon>Streptomyces</taxon>
    </lineage>
</organism>
<evidence type="ECO:0000313" key="2">
    <source>
        <dbReference type="Proteomes" id="UP000236047"/>
    </source>
</evidence>
<name>A0A2N8PHV6_STRNR</name>
<keyword evidence="2" id="KW-1185">Reference proteome</keyword>
<evidence type="ECO:0000313" key="1">
    <source>
        <dbReference type="EMBL" id="PNE40633.1"/>
    </source>
</evidence>
<accession>A0A2N8PHV6</accession>
<reference evidence="2" key="1">
    <citation type="submission" date="2015-09" db="EMBL/GenBank/DDBJ databases">
        <authorList>
            <person name="Graham D.E."/>
            <person name="Mahan K.M."/>
            <person name="Klingeman D.M."/>
            <person name="Fida T."/>
            <person name="Giannone R.J."/>
            <person name="Hettich R.L."/>
            <person name="Parry R.J."/>
            <person name="Spain J.C."/>
        </authorList>
    </citation>
    <scope>NUCLEOTIDE SEQUENCE [LARGE SCALE GENOMIC DNA]</scope>
    <source>
        <strain evidence="2">JCM 4701</strain>
    </source>
</reference>
<dbReference type="EMBL" id="LJSN01000002">
    <property type="protein sequence ID" value="PNE40633.1"/>
    <property type="molecule type" value="Genomic_DNA"/>
</dbReference>
<sequence length="95" mass="10688">MRKQSRTMVCMWVGSGGGVKTHGEVCFDPDGDTFYVKDKMVDGMSIAMRALYGGNTQSIFERREGGPPWRMRSGRTDSTMLRRTGRYMGGQSPKR</sequence>
<dbReference type="Proteomes" id="UP000236047">
    <property type="component" value="Unassembled WGS sequence"/>
</dbReference>